<name>A0AA40B8A6_9PEZI</name>
<keyword evidence="1" id="KW-0472">Membrane</keyword>
<comment type="caution">
    <text evidence="2">The sequence shown here is derived from an EMBL/GenBank/DDBJ whole genome shotgun (WGS) entry which is preliminary data.</text>
</comment>
<gene>
    <name evidence="2" type="ORF">B0H67DRAFT_870</name>
</gene>
<evidence type="ECO:0000313" key="2">
    <source>
        <dbReference type="EMBL" id="KAK0729476.1"/>
    </source>
</evidence>
<sequence length="223" mass="24147">MKPKTAAPKATQTISIGSRGRWARGGCSLQQAKMQSRDCDNRTGGSLSLLPSLILPTTHHTQHAQHPCTSSRTLRIALQRVVEPGWSAVAAPQRPTAPACTCGHVRTLCCLLPFCCLPKVAFAFCALAALPCSRPPASGTPHHHHPPTSCLPLSASLVPFYVESDSPFLFLCLPSHYILSHGAAGGFRYLILGIIYVHTLFFSFLHVILGFLVFLIKDGIWTI</sequence>
<keyword evidence="1" id="KW-0812">Transmembrane</keyword>
<protein>
    <submittedName>
        <fullName evidence="2">Uncharacterized protein</fullName>
    </submittedName>
</protein>
<dbReference type="Proteomes" id="UP001172102">
    <property type="component" value="Unassembled WGS sequence"/>
</dbReference>
<organism evidence="2 3">
    <name type="scientific">Lasiosphaeris hirsuta</name>
    <dbReference type="NCBI Taxonomy" id="260670"/>
    <lineage>
        <taxon>Eukaryota</taxon>
        <taxon>Fungi</taxon>
        <taxon>Dikarya</taxon>
        <taxon>Ascomycota</taxon>
        <taxon>Pezizomycotina</taxon>
        <taxon>Sordariomycetes</taxon>
        <taxon>Sordariomycetidae</taxon>
        <taxon>Sordariales</taxon>
        <taxon>Lasiosphaeriaceae</taxon>
        <taxon>Lasiosphaeris</taxon>
    </lineage>
</organism>
<dbReference type="EMBL" id="JAUKUA010000001">
    <property type="protein sequence ID" value="KAK0729476.1"/>
    <property type="molecule type" value="Genomic_DNA"/>
</dbReference>
<reference evidence="2" key="1">
    <citation type="submission" date="2023-06" db="EMBL/GenBank/DDBJ databases">
        <title>Genome-scale phylogeny and comparative genomics of the fungal order Sordariales.</title>
        <authorList>
            <consortium name="Lawrence Berkeley National Laboratory"/>
            <person name="Hensen N."/>
            <person name="Bonometti L."/>
            <person name="Westerberg I."/>
            <person name="Brannstrom I.O."/>
            <person name="Guillou S."/>
            <person name="Cros-Aarteil S."/>
            <person name="Calhoun S."/>
            <person name="Haridas S."/>
            <person name="Kuo A."/>
            <person name="Mondo S."/>
            <person name="Pangilinan J."/>
            <person name="Riley R."/>
            <person name="Labutti K."/>
            <person name="Andreopoulos B."/>
            <person name="Lipzen A."/>
            <person name="Chen C."/>
            <person name="Yanf M."/>
            <person name="Daum C."/>
            <person name="Ng V."/>
            <person name="Clum A."/>
            <person name="Steindorff A."/>
            <person name="Ohm R."/>
            <person name="Martin F."/>
            <person name="Silar P."/>
            <person name="Natvig D."/>
            <person name="Lalanne C."/>
            <person name="Gautier V."/>
            <person name="Ament-Velasquez S.L."/>
            <person name="Kruys A."/>
            <person name="Hutchinson M.I."/>
            <person name="Powell A.J."/>
            <person name="Barry K."/>
            <person name="Miller A.N."/>
            <person name="Grigoriev I.V."/>
            <person name="Debuchy R."/>
            <person name="Gladieux P."/>
            <person name="Thoren M.H."/>
            <person name="Johannesson H."/>
        </authorList>
    </citation>
    <scope>NUCLEOTIDE SEQUENCE</scope>
    <source>
        <strain evidence="2">SMH4607-1</strain>
    </source>
</reference>
<evidence type="ECO:0000256" key="1">
    <source>
        <dbReference type="SAM" id="Phobius"/>
    </source>
</evidence>
<accession>A0AA40B8A6</accession>
<keyword evidence="1" id="KW-1133">Transmembrane helix</keyword>
<keyword evidence="3" id="KW-1185">Reference proteome</keyword>
<evidence type="ECO:0000313" key="3">
    <source>
        <dbReference type="Proteomes" id="UP001172102"/>
    </source>
</evidence>
<proteinExistence type="predicted"/>
<feature type="transmembrane region" description="Helical" evidence="1">
    <location>
        <begin position="189"/>
        <end position="216"/>
    </location>
</feature>
<dbReference type="AlphaFoldDB" id="A0AA40B8A6"/>